<accession>A0A261Y216</accession>
<dbReference type="Pfam" id="PF12796">
    <property type="entry name" value="Ank_2"/>
    <property type="match status" value="1"/>
</dbReference>
<keyword evidence="1" id="KW-0677">Repeat</keyword>
<feature type="repeat" description="RCC1" evidence="3">
    <location>
        <begin position="191"/>
        <end position="254"/>
    </location>
</feature>
<feature type="region of interest" description="Disordered" evidence="4">
    <location>
        <begin position="1221"/>
        <end position="1268"/>
    </location>
</feature>
<dbReference type="SMART" id="SM00225">
    <property type="entry name" value="BTB"/>
    <property type="match status" value="2"/>
</dbReference>
<feature type="compositionally biased region" description="Polar residues" evidence="4">
    <location>
        <begin position="1130"/>
        <end position="1148"/>
    </location>
</feature>
<feature type="region of interest" description="Disordered" evidence="4">
    <location>
        <begin position="1280"/>
        <end position="1315"/>
    </location>
</feature>
<dbReference type="PANTHER" id="PTHR22872">
    <property type="entry name" value="BTK-BINDING PROTEIN-RELATED"/>
    <property type="match status" value="1"/>
</dbReference>
<dbReference type="Gene3D" id="6.10.250.3030">
    <property type="match status" value="1"/>
</dbReference>
<evidence type="ECO:0000256" key="4">
    <source>
        <dbReference type="SAM" id="MobiDB-lite"/>
    </source>
</evidence>
<dbReference type="InterPro" id="IPR036770">
    <property type="entry name" value="Ankyrin_rpt-contain_sf"/>
</dbReference>
<dbReference type="PROSITE" id="PS50297">
    <property type="entry name" value="ANK_REP_REGION"/>
    <property type="match status" value="1"/>
</dbReference>
<dbReference type="CDD" id="cd18186">
    <property type="entry name" value="BTB_POZ_ZBTB_KLHL-like"/>
    <property type="match status" value="1"/>
</dbReference>
<keyword evidence="7" id="KW-1185">Reference proteome</keyword>
<dbReference type="InterPro" id="IPR000210">
    <property type="entry name" value="BTB/POZ_dom"/>
</dbReference>
<dbReference type="SUPFAM" id="SSF54695">
    <property type="entry name" value="POZ domain"/>
    <property type="match status" value="2"/>
</dbReference>
<feature type="repeat" description="RCC1" evidence="3">
    <location>
        <begin position="306"/>
        <end position="364"/>
    </location>
</feature>
<keyword evidence="2" id="KW-0040">ANK repeat</keyword>
<dbReference type="PANTHER" id="PTHR22872:SF2">
    <property type="entry name" value="INHIBITOR OF BRUTON TYROSINE KINASE"/>
    <property type="match status" value="1"/>
</dbReference>
<dbReference type="Gene3D" id="3.30.710.10">
    <property type="entry name" value="Potassium Channel Kv1.1, Chain A"/>
    <property type="match status" value="2"/>
</dbReference>
<dbReference type="PROSITE" id="PS50012">
    <property type="entry name" value="RCC1_3"/>
    <property type="match status" value="3"/>
</dbReference>
<dbReference type="InterPro" id="IPR011333">
    <property type="entry name" value="SKP1/BTB/POZ_sf"/>
</dbReference>
<dbReference type="CDD" id="cd18500">
    <property type="entry name" value="BACK_IBtk"/>
    <property type="match status" value="1"/>
</dbReference>
<dbReference type="SMART" id="SM00248">
    <property type="entry name" value="ANK"/>
    <property type="match status" value="2"/>
</dbReference>
<feature type="region of interest" description="Disordered" evidence="4">
    <location>
        <begin position="1076"/>
        <end position="1204"/>
    </location>
</feature>
<organism evidence="6 7">
    <name type="scientific">Bifiguratus adelaidae</name>
    <dbReference type="NCBI Taxonomy" id="1938954"/>
    <lineage>
        <taxon>Eukaryota</taxon>
        <taxon>Fungi</taxon>
        <taxon>Fungi incertae sedis</taxon>
        <taxon>Mucoromycota</taxon>
        <taxon>Mucoromycotina</taxon>
        <taxon>Endogonomycetes</taxon>
        <taxon>Endogonales</taxon>
        <taxon>Endogonales incertae sedis</taxon>
        <taxon>Bifiguratus</taxon>
    </lineage>
</organism>
<evidence type="ECO:0000313" key="7">
    <source>
        <dbReference type="Proteomes" id="UP000242875"/>
    </source>
</evidence>
<evidence type="ECO:0000256" key="3">
    <source>
        <dbReference type="PROSITE-ProRule" id="PRU00235"/>
    </source>
</evidence>
<dbReference type="Pfam" id="PF13540">
    <property type="entry name" value="RCC1_2"/>
    <property type="match status" value="1"/>
</dbReference>
<protein>
    <recommendedName>
        <fullName evidence="5">BTB domain-containing protein</fullName>
    </recommendedName>
</protein>
<gene>
    <name evidence="6" type="ORF">BZG36_02028</name>
</gene>
<reference evidence="6 7" key="1">
    <citation type="journal article" date="2017" name="Mycologia">
        <title>Bifiguratus adelaidae, gen. et sp. nov., a new member of Mucoromycotina in endophytic and soil-dwelling habitats.</title>
        <authorList>
            <person name="Torres-Cruz T.J."/>
            <person name="Billingsley Tobias T.L."/>
            <person name="Almatruk M."/>
            <person name="Hesse C."/>
            <person name="Kuske C.R."/>
            <person name="Desiro A."/>
            <person name="Benucci G.M."/>
            <person name="Bonito G."/>
            <person name="Stajich J.E."/>
            <person name="Dunlap C."/>
            <person name="Arnold A.E."/>
            <person name="Porras-Alfaro A."/>
        </authorList>
    </citation>
    <scope>NUCLEOTIDE SEQUENCE [LARGE SCALE GENOMIC DNA]</scope>
    <source>
        <strain evidence="6 7">AZ0501</strain>
    </source>
</reference>
<dbReference type="SUPFAM" id="SSF50985">
    <property type="entry name" value="RCC1/BLIP-II"/>
    <property type="match status" value="1"/>
</dbReference>
<evidence type="ECO:0000256" key="2">
    <source>
        <dbReference type="PROSITE-ProRule" id="PRU00023"/>
    </source>
</evidence>
<name>A0A261Y216_9FUNG</name>
<evidence type="ECO:0000256" key="1">
    <source>
        <dbReference type="ARBA" id="ARBA00022737"/>
    </source>
</evidence>
<dbReference type="PROSITE" id="PS50088">
    <property type="entry name" value="ANK_REPEAT"/>
    <property type="match status" value="1"/>
</dbReference>
<dbReference type="SUPFAM" id="SSF48403">
    <property type="entry name" value="Ankyrin repeat"/>
    <property type="match status" value="1"/>
</dbReference>
<dbReference type="InterPro" id="IPR051625">
    <property type="entry name" value="Signaling_Regulatory_Domain"/>
</dbReference>
<dbReference type="Gene3D" id="1.25.40.20">
    <property type="entry name" value="Ankyrin repeat-containing domain"/>
    <property type="match status" value="1"/>
</dbReference>
<evidence type="ECO:0000313" key="6">
    <source>
        <dbReference type="EMBL" id="OZJ04633.1"/>
    </source>
</evidence>
<dbReference type="Gene3D" id="2.130.10.30">
    <property type="entry name" value="Regulator of chromosome condensation 1/beta-lactamase-inhibitor protein II"/>
    <property type="match status" value="1"/>
</dbReference>
<feature type="domain" description="BTB" evidence="5">
    <location>
        <begin position="825"/>
        <end position="902"/>
    </location>
</feature>
<comment type="caution">
    <text evidence="6">The sequence shown here is derived from an EMBL/GenBank/DDBJ whole genome shotgun (WGS) entry which is preliminary data.</text>
</comment>
<feature type="repeat" description="RCC1" evidence="3">
    <location>
        <begin position="257"/>
        <end position="305"/>
    </location>
</feature>
<dbReference type="InterPro" id="IPR009091">
    <property type="entry name" value="RCC1/BLIP-II"/>
</dbReference>
<dbReference type="PRINTS" id="PR00633">
    <property type="entry name" value="RCCNDNSATION"/>
</dbReference>
<feature type="region of interest" description="Disordered" evidence="4">
    <location>
        <begin position="30"/>
        <end position="54"/>
    </location>
</feature>
<dbReference type="InterPro" id="IPR002110">
    <property type="entry name" value="Ankyrin_rpt"/>
</dbReference>
<evidence type="ECO:0000259" key="5">
    <source>
        <dbReference type="PROSITE" id="PS50097"/>
    </source>
</evidence>
<dbReference type="OrthoDB" id="1893551at2759"/>
<proteinExistence type="predicted"/>
<feature type="compositionally biased region" description="Polar residues" evidence="4">
    <location>
        <begin position="30"/>
        <end position="44"/>
    </location>
</feature>
<feature type="domain" description="BTB" evidence="5">
    <location>
        <begin position="663"/>
        <end position="756"/>
    </location>
</feature>
<dbReference type="EMBL" id="MVBO01000034">
    <property type="protein sequence ID" value="OZJ04633.1"/>
    <property type="molecule type" value="Genomic_DNA"/>
</dbReference>
<dbReference type="InterPro" id="IPR000408">
    <property type="entry name" value="Reg_chr_condens"/>
</dbReference>
<sequence length="1423" mass="158149">MNSLYTAILHNNVAQFASLLYGIGVDNTKRPSGTRRSVSGQVGTTPPRYPGSVGGQQRIHFDVNKRSNSGRTLLQVATSLNRTEIVRLLVDAGANVNITDRESGWTSLHRALYHGYLETAMILLERPDLNIAIKDHDGNTAFDLLNSTIEGTNPSLENKVAPKARPLQPNDLADMLPETEHVADRLSNSHTELYTWGANANYVLGQSDSDNRAYPERVVVASKSQSSSFVMNRSQTSVVNVEMAKLHTAAITSDDMDNLFLCGFGNGGRLGGGMETQLRFTAVPGFGSVKTVALGRDHSVVVTTKGDVWTFGSNQYGQLGYPTDIREDEEPVQLSPRKIIAAIKKEVIVGAAASRVHTVVYSECDVFTFGLNQGQLGYHRTGNEANQIVPRKVTVIPPGQRVKQVVVTDTATAIMLVNSDVIVLYEFGHSKIVFPMDQFPSSMQIYKHTPKYITRLVSGGDGYLGAISNVGEFFVWPTPSPHAVQQIPGVNPPGGTLTSNLPTRNRFQMMPRRAWTLRKSHFILRDAAIGQNGSVIVCTESGHVFMGTPRKEVKNDRGRGEIKLYKYVRIPYIQRAIMVRANPSGAFAVIKETAPIAPIEVRGPSLGSDLLLHLPDVRGSNGKLMASQNQATSDAFASVENGHICQAVEYHQNGHPEKGDVAADAYVIIGQHRVPVHQIVLAARCPVFCNIFEQLQHGKMKAFEIDCGSISVAVAATKGKHERERRAIEIKFFHCHLMTAKLLLKYLYSDEYDMPWHSTFRSSSVVSSDLAPTVIRQQLVDLAEGLELAPLRTSVLSPYKQLPPPTLFRHLKDVLDHSDRYRKFADVIVQAKDDARFLAHEAIIKRRCPFFEAMFGMDRVWVKDRQSRHADGMIVVHMEHVRPDVMKIALMHMYTDDSNPFDEMEFESMDDFMNFVIDVLAVADELLLDRLKELSEQALLSTVNVRNVTFCLEIADLYHAEQLRRECLDYICRNIESVLESRLLSNVSEDILLQVQKYLQMKQTAKMPISRQAMSVPTALDEEEKQSSTANLYNEGLDVYETIRPALTDKKASLKAKVPVFSEADDDLVFQMDEDHQRAATQSPKDRRSNHRPTSGEQLEWTLVNGKRRSIAEPSSFETKSGVSLPSPKQFGQTPPGSNSWKLESSPKSAKAMWSTATPPRAELPSRRFTHRSRPSMRNIFDEQANSSQQSIIEGPRSSSWREESYPEAIVPVVIKTKLSQKERRRQQQQQQQQQESTPVTDAGPAKTVWGTPKVTNTSKRSPHVSTFPEFPALGAKVTTGESSVLHTNSEHPGSVRSQKSSVLQDVSSTVVTTEGTRGLRIHMENAGPSTGNLSTNPAIRWTPIGKSASTKVYASDADSPSTPSSFAFIQEQQLQERSKRAGKPKKSLVRIQVEEQAIEGLREFHLQTAEIGAGEWFTIERV</sequence>
<feature type="repeat" description="ANK" evidence="2">
    <location>
        <begin position="69"/>
        <end position="101"/>
    </location>
</feature>
<dbReference type="PROSITE" id="PS50097">
    <property type="entry name" value="BTB"/>
    <property type="match status" value="2"/>
</dbReference>
<dbReference type="Proteomes" id="UP000242875">
    <property type="component" value="Unassembled WGS sequence"/>
</dbReference>
<dbReference type="Pfam" id="PF00651">
    <property type="entry name" value="BTB"/>
    <property type="match status" value="1"/>
</dbReference>